<keyword evidence="7" id="KW-0418">Kinase</keyword>
<dbReference type="SMART" id="SM00387">
    <property type="entry name" value="HATPase_c"/>
    <property type="match status" value="1"/>
</dbReference>
<comment type="caution">
    <text evidence="14">The sequence shown here is derived from an EMBL/GenBank/DDBJ whole genome shotgun (WGS) entry which is preliminary data.</text>
</comment>
<keyword evidence="11" id="KW-0472">Membrane</keyword>
<dbReference type="Gene3D" id="6.10.340.10">
    <property type="match status" value="1"/>
</dbReference>
<dbReference type="InterPro" id="IPR005467">
    <property type="entry name" value="His_kinase_dom"/>
</dbReference>
<dbReference type="PANTHER" id="PTHR42878:SF7">
    <property type="entry name" value="SENSOR HISTIDINE KINASE GLRK"/>
    <property type="match status" value="1"/>
</dbReference>
<dbReference type="PANTHER" id="PTHR42878">
    <property type="entry name" value="TWO-COMPONENT HISTIDINE KINASE"/>
    <property type="match status" value="1"/>
</dbReference>
<evidence type="ECO:0000256" key="2">
    <source>
        <dbReference type="ARBA" id="ARBA00004370"/>
    </source>
</evidence>
<gene>
    <name evidence="14" type="ORF">FUA23_05475</name>
</gene>
<evidence type="ECO:0000256" key="9">
    <source>
        <dbReference type="ARBA" id="ARBA00023012"/>
    </source>
</evidence>
<dbReference type="OrthoDB" id="1931120at2"/>
<evidence type="ECO:0000256" key="1">
    <source>
        <dbReference type="ARBA" id="ARBA00000085"/>
    </source>
</evidence>
<dbReference type="GO" id="GO:0005524">
    <property type="term" value="F:ATP binding"/>
    <property type="evidence" value="ECO:0007669"/>
    <property type="project" value="UniProtKB-KW"/>
</dbReference>
<dbReference type="GO" id="GO:0016020">
    <property type="term" value="C:membrane"/>
    <property type="evidence" value="ECO:0007669"/>
    <property type="project" value="UniProtKB-SubCell"/>
</dbReference>
<feature type="domain" description="Histidine kinase" evidence="12">
    <location>
        <begin position="230"/>
        <end position="437"/>
    </location>
</feature>
<evidence type="ECO:0000313" key="14">
    <source>
        <dbReference type="EMBL" id="TXF90548.1"/>
    </source>
</evidence>
<keyword evidence="8" id="KW-0067">ATP-binding</keyword>
<dbReference type="Gene3D" id="3.30.565.10">
    <property type="entry name" value="Histidine kinase-like ATPase, C-terminal domain"/>
    <property type="match status" value="1"/>
</dbReference>
<evidence type="ECO:0000256" key="10">
    <source>
        <dbReference type="SAM" id="MobiDB-lite"/>
    </source>
</evidence>
<evidence type="ECO:0000256" key="5">
    <source>
        <dbReference type="ARBA" id="ARBA00022679"/>
    </source>
</evidence>
<dbReference type="GO" id="GO:0007234">
    <property type="term" value="P:osmosensory signaling via phosphorelay pathway"/>
    <property type="evidence" value="ECO:0007669"/>
    <property type="project" value="TreeGrafter"/>
</dbReference>
<comment type="subcellular location">
    <subcellularLocation>
        <location evidence="2">Membrane</location>
    </subcellularLocation>
</comment>
<comment type="catalytic activity">
    <reaction evidence="1">
        <text>ATP + protein L-histidine = ADP + protein N-phospho-L-histidine.</text>
        <dbReference type="EC" id="2.7.13.3"/>
    </reaction>
</comment>
<accession>A0A5C7FIW7</accession>
<dbReference type="SUPFAM" id="SSF55874">
    <property type="entry name" value="ATPase domain of HSP90 chaperone/DNA topoisomerase II/histidine kinase"/>
    <property type="match status" value="1"/>
</dbReference>
<dbReference type="PROSITE" id="PS50109">
    <property type="entry name" value="HIS_KIN"/>
    <property type="match status" value="1"/>
</dbReference>
<evidence type="ECO:0000256" key="4">
    <source>
        <dbReference type="ARBA" id="ARBA00022553"/>
    </source>
</evidence>
<dbReference type="AlphaFoldDB" id="A0A5C7FIW7"/>
<dbReference type="GO" id="GO:0000156">
    <property type="term" value="F:phosphorelay response regulator activity"/>
    <property type="evidence" value="ECO:0007669"/>
    <property type="project" value="TreeGrafter"/>
</dbReference>
<proteinExistence type="predicted"/>
<dbReference type="InterPro" id="IPR036890">
    <property type="entry name" value="HATPase_C_sf"/>
</dbReference>
<evidence type="ECO:0000313" key="15">
    <source>
        <dbReference type="Proteomes" id="UP000321907"/>
    </source>
</evidence>
<keyword evidence="11" id="KW-1133">Transmembrane helix</keyword>
<dbReference type="RefSeq" id="WP_147929720.1">
    <property type="nucleotide sequence ID" value="NZ_VOXD01000006.1"/>
</dbReference>
<dbReference type="EMBL" id="VOXD01000006">
    <property type="protein sequence ID" value="TXF90548.1"/>
    <property type="molecule type" value="Genomic_DNA"/>
</dbReference>
<feature type="transmembrane region" description="Helical" evidence="11">
    <location>
        <begin position="7"/>
        <end position="26"/>
    </location>
</feature>
<keyword evidence="11" id="KW-0812">Transmembrane</keyword>
<dbReference type="InterPro" id="IPR003594">
    <property type="entry name" value="HATPase_dom"/>
</dbReference>
<evidence type="ECO:0000256" key="7">
    <source>
        <dbReference type="ARBA" id="ARBA00022777"/>
    </source>
</evidence>
<evidence type="ECO:0000256" key="11">
    <source>
        <dbReference type="SAM" id="Phobius"/>
    </source>
</evidence>
<keyword evidence="5" id="KW-0808">Transferase</keyword>
<keyword evidence="9" id="KW-0902">Two-component regulatory system</keyword>
<evidence type="ECO:0000256" key="8">
    <source>
        <dbReference type="ARBA" id="ARBA00022840"/>
    </source>
</evidence>
<dbReference type="InterPro" id="IPR050351">
    <property type="entry name" value="BphY/WalK/GraS-like"/>
</dbReference>
<evidence type="ECO:0000259" key="12">
    <source>
        <dbReference type="PROSITE" id="PS50109"/>
    </source>
</evidence>
<dbReference type="EC" id="2.7.13.3" evidence="3"/>
<name>A0A5C7FIW7_9BACT</name>
<dbReference type="PRINTS" id="PR00344">
    <property type="entry name" value="BCTRLSENSOR"/>
</dbReference>
<reference evidence="14 15" key="1">
    <citation type="submission" date="2019-08" db="EMBL/GenBank/DDBJ databases">
        <title>Lewinella sp. strain SSH13 Genome sequencing and assembly.</title>
        <authorList>
            <person name="Kim I."/>
        </authorList>
    </citation>
    <scope>NUCLEOTIDE SEQUENCE [LARGE SCALE GENOMIC DNA]</scope>
    <source>
        <strain evidence="14 15">SSH13</strain>
    </source>
</reference>
<dbReference type="Proteomes" id="UP000321907">
    <property type="component" value="Unassembled WGS sequence"/>
</dbReference>
<feature type="region of interest" description="Disordered" evidence="10">
    <location>
        <begin position="159"/>
        <end position="188"/>
    </location>
</feature>
<evidence type="ECO:0000256" key="6">
    <source>
        <dbReference type="ARBA" id="ARBA00022741"/>
    </source>
</evidence>
<keyword evidence="4" id="KW-0597">Phosphoprotein</keyword>
<dbReference type="GO" id="GO:0004673">
    <property type="term" value="F:protein histidine kinase activity"/>
    <property type="evidence" value="ECO:0007669"/>
    <property type="project" value="UniProtKB-EC"/>
</dbReference>
<evidence type="ECO:0000259" key="13">
    <source>
        <dbReference type="PROSITE" id="PS50885"/>
    </source>
</evidence>
<protein>
    <recommendedName>
        <fullName evidence="3">histidine kinase</fullName>
        <ecNumber evidence="3">2.7.13.3</ecNumber>
    </recommendedName>
</protein>
<keyword evidence="6" id="KW-0547">Nucleotide-binding</keyword>
<dbReference type="InterPro" id="IPR003660">
    <property type="entry name" value="HAMP_dom"/>
</dbReference>
<dbReference type="Pfam" id="PF00672">
    <property type="entry name" value="HAMP"/>
    <property type="match status" value="1"/>
</dbReference>
<keyword evidence="15" id="KW-1185">Reference proteome</keyword>
<organism evidence="14 15">
    <name type="scientific">Neolewinella aurantiaca</name>
    <dbReference type="NCBI Taxonomy" id="2602767"/>
    <lineage>
        <taxon>Bacteria</taxon>
        <taxon>Pseudomonadati</taxon>
        <taxon>Bacteroidota</taxon>
        <taxon>Saprospiria</taxon>
        <taxon>Saprospirales</taxon>
        <taxon>Lewinellaceae</taxon>
        <taxon>Neolewinella</taxon>
    </lineage>
</organism>
<dbReference type="InterPro" id="IPR004358">
    <property type="entry name" value="Sig_transdc_His_kin-like_C"/>
</dbReference>
<dbReference type="SMART" id="SM00304">
    <property type="entry name" value="HAMP"/>
    <property type="match status" value="1"/>
</dbReference>
<evidence type="ECO:0000256" key="3">
    <source>
        <dbReference type="ARBA" id="ARBA00012438"/>
    </source>
</evidence>
<dbReference type="Pfam" id="PF02518">
    <property type="entry name" value="HATPase_c"/>
    <property type="match status" value="1"/>
</dbReference>
<feature type="domain" description="HAMP" evidence="13">
    <location>
        <begin position="52"/>
        <end position="104"/>
    </location>
</feature>
<dbReference type="PROSITE" id="PS50885">
    <property type="entry name" value="HAMP"/>
    <property type="match status" value="1"/>
</dbReference>
<sequence>MSSSIKYILYLTVLHLALGVLAYYQFRGNGAYVLAAEVLLLGSGYIALRIYRSLISPLRLLGQGAAALEDKDFSVKLMPTGSFEMDRIVKVYNNMIDQLREERISGRQQEVFLDRLLRAAELGVVVLNYDGEVASMNPWMEAQCQDPAFYTAILEPALHPPSGQEEKEDNEKLPQQATTTVRTGPGNRRYHIERSGFVDRGFERGFLIVQDVTTDLMTAEKEAYGKVIRMMAHEVNNSNAAIISVLRSLLEAATEGESELPELSKDYLPAVIGRAENMTVFMRNFARVVRLSSPNRKRTDLNQLLRRTGEVMGPILRENNISLSYELAPSEVIVSADPAQLEQVIINALTNARESIGSGGNILISSSSFPAGFVVADDGPGIPAPAAGDVFTPFFSTKPTGQGVGLTLTREILEAHGARYGLATEEDGWTRLRVVFG</sequence>
<feature type="compositionally biased region" description="Polar residues" evidence="10">
    <location>
        <begin position="173"/>
        <end position="182"/>
    </location>
</feature>
<dbReference type="GO" id="GO:0030295">
    <property type="term" value="F:protein kinase activator activity"/>
    <property type="evidence" value="ECO:0007669"/>
    <property type="project" value="TreeGrafter"/>
</dbReference>